<dbReference type="RefSeq" id="WP_046483511.1">
    <property type="nucleotide sequence ID" value="NZ_CP039631.3"/>
</dbReference>
<dbReference type="InterPro" id="IPR029044">
    <property type="entry name" value="Nucleotide-diphossugar_trans"/>
</dbReference>
<evidence type="ECO:0000259" key="2">
    <source>
        <dbReference type="Pfam" id="PF00535"/>
    </source>
</evidence>
<accession>A0A4V1DC12</accession>
<keyword evidence="3" id="KW-0808">Transferase</keyword>
<dbReference type="CDD" id="cd06433">
    <property type="entry name" value="GT_2_WfgS_like"/>
    <property type="match status" value="1"/>
</dbReference>
<evidence type="ECO:0000313" key="4">
    <source>
        <dbReference type="Proteomes" id="UP000298274"/>
    </source>
</evidence>
<dbReference type="Pfam" id="PF00535">
    <property type="entry name" value="Glycos_transf_2"/>
    <property type="match status" value="1"/>
</dbReference>
<dbReference type="SUPFAM" id="SSF53448">
    <property type="entry name" value="Nucleotide-diphospho-sugar transferases"/>
    <property type="match status" value="1"/>
</dbReference>
<evidence type="ECO:0000313" key="3">
    <source>
        <dbReference type="EMBL" id="QCG68506.2"/>
    </source>
</evidence>
<dbReference type="GO" id="GO:0016758">
    <property type="term" value="F:hexosyltransferase activity"/>
    <property type="evidence" value="ECO:0007669"/>
    <property type="project" value="UniProtKB-ARBA"/>
</dbReference>
<dbReference type="EMBL" id="CP039631">
    <property type="protein sequence ID" value="QCG68506.2"/>
    <property type="molecule type" value="Genomic_DNA"/>
</dbReference>
<reference evidence="4" key="1">
    <citation type="submission" date="2019-04" db="EMBL/GenBank/DDBJ databases">
        <title>Complete genome sequence of Pseudomonas veronii strain PVy, a versatile degrader capable of using multiple contaminants as sole carbon sources.</title>
        <authorList>
            <person name="Lopez-Echartea E."/>
            <person name="Ridl J."/>
            <person name="Pajer P."/>
            <person name="Strejcek M."/>
            <person name="Suman J."/>
            <person name="Uhlik O."/>
        </authorList>
    </citation>
    <scope>NUCLEOTIDE SEQUENCE [LARGE SCALE GENOMIC DNA]</scope>
    <source>
        <strain evidence="4">Pvy</strain>
    </source>
</reference>
<dbReference type="InterPro" id="IPR001173">
    <property type="entry name" value="Glyco_trans_2-like"/>
</dbReference>
<keyword evidence="1" id="KW-0472">Membrane</keyword>
<keyword evidence="1" id="KW-1003">Cell membrane</keyword>
<proteinExistence type="predicted"/>
<feature type="domain" description="Glycosyltransferase 2-like" evidence="2">
    <location>
        <begin position="7"/>
        <end position="133"/>
    </location>
</feature>
<keyword evidence="1" id="KW-0997">Cell inner membrane</keyword>
<gene>
    <name evidence="3" type="ORF">E4167_32475</name>
</gene>
<dbReference type="Gene3D" id="3.90.550.10">
    <property type="entry name" value="Spore Coat Polysaccharide Biosynthesis Protein SpsA, Chain A"/>
    <property type="match status" value="1"/>
</dbReference>
<protein>
    <submittedName>
        <fullName evidence="3">Glycosyltransferase</fullName>
    </submittedName>
</protein>
<dbReference type="Proteomes" id="UP000298274">
    <property type="component" value="Chromosome"/>
</dbReference>
<sequence>MGQPLVSIVTVVYNAVDGIEKTITSILSQITDSVTIEYWIIDGGSTDGTLEIIDRYSDCLNYISTPDKGIYDAMNKGLECSKGSWVLFMNAGDVFLNSSTVDGVFSQTEFFEADVVYGNCIVDYGTTEKVRAAGDVQKLWKGSCFSHQSAFIDLSYHKLHPYNINNRIAADFEFFYKLFLAGGRFIKTDKIIGVVTAGGVSDINRVDAMVAWWNCVNKSNGVNFYYIKIILLEMLKGFVKNVIRRMRRKI</sequence>
<dbReference type="PANTHER" id="PTHR22916:SF67">
    <property type="entry name" value="COLANIC ACID BIOSYNTHESIS GLYCOSYL TRANSFERASE WCAE-RELATED"/>
    <property type="match status" value="1"/>
</dbReference>
<evidence type="ECO:0000256" key="1">
    <source>
        <dbReference type="ARBA" id="ARBA00022519"/>
    </source>
</evidence>
<dbReference type="PANTHER" id="PTHR22916">
    <property type="entry name" value="GLYCOSYLTRANSFERASE"/>
    <property type="match status" value="1"/>
</dbReference>
<name>A0A4V1DC12_PSEVE</name>
<dbReference type="AlphaFoldDB" id="A0A4V1DC12"/>
<organism evidence="3 4">
    <name type="scientific">Pseudomonas veronii</name>
    <dbReference type="NCBI Taxonomy" id="76761"/>
    <lineage>
        <taxon>Bacteria</taxon>
        <taxon>Pseudomonadati</taxon>
        <taxon>Pseudomonadota</taxon>
        <taxon>Gammaproteobacteria</taxon>
        <taxon>Pseudomonadales</taxon>
        <taxon>Pseudomonadaceae</taxon>
        <taxon>Pseudomonas</taxon>
    </lineage>
</organism>